<evidence type="ECO:0000313" key="1">
    <source>
        <dbReference type="EMBL" id="KAJ9102333.1"/>
    </source>
</evidence>
<keyword evidence="2" id="KW-1185">Reference proteome</keyword>
<comment type="caution">
    <text evidence="1">The sequence shown here is derived from an EMBL/GenBank/DDBJ whole genome shotgun (WGS) entry which is preliminary data.</text>
</comment>
<organism evidence="1 2">
    <name type="scientific">Naganishia friedmannii</name>
    <dbReference type="NCBI Taxonomy" id="89922"/>
    <lineage>
        <taxon>Eukaryota</taxon>
        <taxon>Fungi</taxon>
        <taxon>Dikarya</taxon>
        <taxon>Basidiomycota</taxon>
        <taxon>Agaricomycotina</taxon>
        <taxon>Tremellomycetes</taxon>
        <taxon>Filobasidiales</taxon>
        <taxon>Filobasidiaceae</taxon>
        <taxon>Naganishia</taxon>
    </lineage>
</organism>
<protein>
    <submittedName>
        <fullName evidence="1">Uncharacterized protein</fullName>
    </submittedName>
</protein>
<gene>
    <name evidence="1" type="ORF">QFC21_002733</name>
</gene>
<sequence length="149" mass="16293">MSKLPPLRNEITRSATTNLEQESTRASFAPSRNPQSRSDTSSRLHNHHASYDAGEDDERPLRYSRSSAASATTDTCRQPQHHTAQNKDRVSLGERLGEDVLCKSLIVPLIATSFVTGDGRESVPFASLRPSCDGRESVSPMERGPSVNA</sequence>
<name>A0ACC2VT87_9TREE</name>
<accession>A0ACC2VT87</accession>
<dbReference type="EMBL" id="JASBWT010000008">
    <property type="protein sequence ID" value="KAJ9102333.1"/>
    <property type="molecule type" value="Genomic_DNA"/>
</dbReference>
<proteinExistence type="predicted"/>
<dbReference type="Proteomes" id="UP001227268">
    <property type="component" value="Unassembled WGS sequence"/>
</dbReference>
<evidence type="ECO:0000313" key="2">
    <source>
        <dbReference type="Proteomes" id="UP001227268"/>
    </source>
</evidence>
<reference evidence="1" key="1">
    <citation type="submission" date="2023-04" db="EMBL/GenBank/DDBJ databases">
        <title>Draft Genome sequencing of Naganishia species isolated from polar environments using Oxford Nanopore Technology.</title>
        <authorList>
            <person name="Leo P."/>
            <person name="Venkateswaran K."/>
        </authorList>
    </citation>
    <scope>NUCLEOTIDE SEQUENCE</scope>
    <source>
        <strain evidence="1">MNA-CCFEE 5423</strain>
    </source>
</reference>